<keyword evidence="4" id="KW-0493">Microtubule</keyword>
<dbReference type="STRING" id="3088.A0A383V942"/>
<dbReference type="Pfam" id="PF12775">
    <property type="entry name" value="AAA_7"/>
    <property type="match status" value="1"/>
</dbReference>
<dbReference type="InterPro" id="IPR042228">
    <property type="entry name" value="Dynein_linker_3"/>
</dbReference>
<dbReference type="GO" id="GO:0005874">
    <property type="term" value="C:microtubule"/>
    <property type="evidence" value="ECO:0007669"/>
    <property type="project" value="UniProtKB-KW"/>
</dbReference>
<dbReference type="GO" id="GO:0008569">
    <property type="term" value="F:minus-end-directed microtubule motor activity"/>
    <property type="evidence" value="ECO:0007669"/>
    <property type="project" value="InterPro"/>
</dbReference>
<dbReference type="EMBL" id="FNXT01000200">
    <property type="protein sequence ID" value="SZX62097.1"/>
    <property type="molecule type" value="Genomic_DNA"/>
</dbReference>
<dbReference type="Gene3D" id="1.10.287.2620">
    <property type="match status" value="1"/>
</dbReference>
<proteinExistence type="inferred from homology"/>
<dbReference type="Pfam" id="PF03028">
    <property type="entry name" value="Dynein_heavy"/>
    <property type="match status" value="1"/>
</dbReference>
<dbReference type="Pfam" id="PF12777">
    <property type="entry name" value="MT"/>
    <property type="match status" value="1"/>
</dbReference>
<keyword evidence="20" id="KW-1185">Reference proteome</keyword>
<feature type="compositionally biased region" description="Low complexity" evidence="17">
    <location>
        <begin position="82"/>
        <end position="100"/>
    </location>
</feature>
<dbReference type="FunFam" id="1.10.287.2620:FF:000002">
    <property type="entry name" value="Dynein heavy chain 2, axonemal"/>
    <property type="match status" value="1"/>
</dbReference>
<evidence type="ECO:0000256" key="1">
    <source>
        <dbReference type="ARBA" id="ARBA00004611"/>
    </source>
</evidence>
<evidence type="ECO:0000256" key="13">
    <source>
        <dbReference type="ARBA" id="ARBA00023175"/>
    </source>
</evidence>
<dbReference type="Pfam" id="PF08393">
    <property type="entry name" value="DHC_N2"/>
    <property type="match status" value="1"/>
</dbReference>
<keyword evidence="5" id="KW-0677">Repeat</keyword>
<dbReference type="FunFam" id="1.10.8.720:FF:000001">
    <property type="entry name" value="dynein heavy chain 7, axonemal"/>
    <property type="match status" value="1"/>
</dbReference>
<dbReference type="FunFam" id="3.20.180.20:FF:000003">
    <property type="entry name" value="Dynein heavy chain 12, axonemal"/>
    <property type="match status" value="1"/>
</dbReference>
<dbReference type="Pfam" id="PF18199">
    <property type="entry name" value="Dynein_C"/>
    <property type="match status" value="1"/>
</dbReference>
<dbReference type="PANTHER" id="PTHR45703">
    <property type="entry name" value="DYNEIN HEAVY CHAIN"/>
    <property type="match status" value="1"/>
</dbReference>
<dbReference type="FunFam" id="1.20.58.1120:FF:000001">
    <property type="entry name" value="dynein heavy chain 2, axonemal"/>
    <property type="match status" value="1"/>
</dbReference>
<dbReference type="InterPro" id="IPR035699">
    <property type="entry name" value="AAA_6"/>
</dbReference>
<gene>
    <name evidence="19" type="ORF">BQ4739_LOCUS2635</name>
</gene>
<dbReference type="Pfam" id="PF17852">
    <property type="entry name" value="Dynein_AAA_lid"/>
    <property type="match status" value="1"/>
</dbReference>
<dbReference type="SMART" id="SM00382">
    <property type="entry name" value="AAA"/>
    <property type="match status" value="2"/>
</dbReference>
<evidence type="ECO:0000256" key="11">
    <source>
        <dbReference type="ARBA" id="ARBA00023054"/>
    </source>
</evidence>
<evidence type="ECO:0000256" key="8">
    <source>
        <dbReference type="ARBA" id="ARBA00022840"/>
    </source>
</evidence>
<feature type="compositionally biased region" description="Low complexity" evidence="17">
    <location>
        <begin position="140"/>
        <end position="158"/>
    </location>
</feature>
<dbReference type="FunFam" id="1.20.920.20:FF:000006">
    <property type="entry name" value="Dynein, axonemal, heavy chain 6"/>
    <property type="match status" value="1"/>
</dbReference>
<feature type="coiled-coil region" evidence="16">
    <location>
        <begin position="3127"/>
        <end position="3189"/>
    </location>
</feature>
<evidence type="ECO:0000256" key="14">
    <source>
        <dbReference type="ARBA" id="ARBA00023212"/>
    </source>
</evidence>
<dbReference type="InterPro" id="IPR004273">
    <property type="entry name" value="Dynein_heavy_D6_P-loop"/>
</dbReference>
<evidence type="ECO:0000256" key="12">
    <source>
        <dbReference type="ARBA" id="ARBA00023069"/>
    </source>
</evidence>
<dbReference type="Pfam" id="PF12774">
    <property type="entry name" value="AAA_6"/>
    <property type="match status" value="1"/>
</dbReference>
<evidence type="ECO:0000313" key="19">
    <source>
        <dbReference type="EMBL" id="SZX62097.1"/>
    </source>
</evidence>
<evidence type="ECO:0000256" key="10">
    <source>
        <dbReference type="ARBA" id="ARBA00023017"/>
    </source>
</evidence>
<dbReference type="FunFam" id="3.40.50.300:FF:000223">
    <property type="entry name" value="Dynein heavy chain 3, axonemal"/>
    <property type="match status" value="1"/>
</dbReference>
<dbReference type="FunFam" id="3.40.50.300:FF:001328">
    <property type="entry name" value="Dynein heavy chain 6, axonemal"/>
    <property type="match status" value="1"/>
</dbReference>
<dbReference type="Gene3D" id="3.10.490.20">
    <property type="match status" value="1"/>
</dbReference>
<dbReference type="FunFam" id="3.40.50.300:FF:002141">
    <property type="entry name" value="Dynein heavy chain"/>
    <property type="match status" value="1"/>
</dbReference>
<keyword evidence="14" id="KW-0206">Cytoskeleton</keyword>
<dbReference type="FunFam" id="3.10.490.20:FF:000009">
    <property type="entry name" value="Dynein heavy chain 4"/>
    <property type="match status" value="1"/>
</dbReference>
<reference evidence="19 20" key="1">
    <citation type="submission" date="2016-10" db="EMBL/GenBank/DDBJ databases">
        <authorList>
            <person name="Cai Z."/>
        </authorList>
    </citation>
    <scope>NUCLEOTIDE SEQUENCE [LARGE SCALE GENOMIC DNA]</scope>
</reference>
<dbReference type="Gene3D" id="3.20.180.20">
    <property type="entry name" value="Dynein heavy chain, N-terminal domain 2"/>
    <property type="match status" value="1"/>
</dbReference>
<keyword evidence="3" id="KW-0963">Cytoplasm</keyword>
<keyword evidence="13" id="KW-0505">Motor protein</keyword>
<evidence type="ECO:0000256" key="6">
    <source>
        <dbReference type="ARBA" id="ARBA00022741"/>
    </source>
</evidence>
<comment type="similarity">
    <text evidence="2">Belongs to the dynein heavy chain family.</text>
</comment>
<dbReference type="InterPro" id="IPR035706">
    <property type="entry name" value="AAA_9"/>
</dbReference>
<dbReference type="Gene3D" id="1.10.8.720">
    <property type="entry name" value="Region D6 of dynein motor"/>
    <property type="match status" value="1"/>
</dbReference>
<dbReference type="GO" id="GO:0005524">
    <property type="term" value="F:ATP binding"/>
    <property type="evidence" value="ECO:0007669"/>
    <property type="project" value="UniProtKB-KW"/>
</dbReference>
<organism evidence="19 20">
    <name type="scientific">Tetradesmus obliquus</name>
    <name type="common">Green alga</name>
    <name type="synonym">Acutodesmus obliquus</name>
    <dbReference type="NCBI Taxonomy" id="3088"/>
    <lineage>
        <taxon>Eukaryota</taxon>
        <taxon>Viridiplantae</taxon>
        <taxon>Chlorophyta</taxon>
        <taxon>core chlorophytes</taxon>
        <taxon>Chlorophyceae</taxon>
        <taxon>CS clade</taxon>
        <taxon>Sphaeropleales</taxon>
        <taxon>Scenedesmaceae</taxon>
        <taxon>Tetradesmus</taxon>
    </lineage>
</organism>
<dbReference type="Gene3D" id="1.20.1270.280">
    <property type="match status" value="1"/>
</dbReference>
<keyword evidence="9" id="KW-0282">Flagellum</keyword>
<dbReference type="Gene3D" id="6.10.140.1060">
    <property type="match status" value="1"/>
</dbReference>
<feature type="domain" description="AAA+ ATPase" evidence="18">
    <location>
        <begin position="2259"/>
        <end position="2406"/>
    </location>
</feature>
<feature type="region of interest" description="Disordered" evidence="17">
    <location>
        <begin position="132"/>
        <end position="158"/>
    </location>
</feature>
<dbReference type="InterPro" id="IPR041466">
    <property type="entry name" value="Dynein_AAA5_ext"/>
</dbReference>
<dbReference type="Gene3D" id="1.20.920.20">
    <property type="match status" value="1"/>
</dbReference>
<evidence type="ECO:0000256" key="9">
    <source>
        <dbReference type="ARBA" id="ARBA00022846"/>
    </source>
</evidence>
<dbReference type="SUPFAM" id="SSF52540">
    <property type="entry name" value="P-loop containing nucleoside triphosphate hydrolases"/>
    <property type="match status" value="4"/>
</dbReference>
<dbReference type="FunFam" id="3.40.50.300:FF:000362">
    <property type="entry name" value="Dynein, axonemal, heavy chain 6"/>
    <property type="match status" value="1"/>
</dbReference>
<dbReference type="FunFam" id="1.10.8.710:FF:000004">
    <property type="entry name" value="Dynein axonemal heavy chain 6"/>
    <property type="match status" value="1"/>
</dbReference>
<evidence type="ECO:0000256" key="5">
    <source>
        <dbReference type="ARBA" id="ARBA00022737"/>
    </source>
</evidence>
<accession>A0A383V942</accession>
<keyword evidence="12" id="KW-0969">Cilium</keyword>
<dbReference type="Pfam" id="PF12781">
    <property type="entry name" value="AAA_9"/>
    <property type="match status" value="1"/>
</dbReference>
<dbReference type="InterPro" id="IPR024743">
    <property type="entry name" value="Dynein_HC_stalk"/>
</dbReference>
<evidence type="ECO:0000256" key="7">
    <source>
        <dbReference type="ARBA" id="ARBA00022794"/>
    </source>
</evidence>
<dbReference type="FunFam" id="1.20.140.100:FF:000004">
    <property type="entry name" value="Dynein axonemal heavy chain 6"/>
    <property type="match status" value="1"/>
</dbReference>
<dbReference type="Gene3D" id="1.20.920.30">
    <property type="match status" value="1"/>
</dbReference>
<evidence type="ECO:0000256" key="4">
    <source>
        <dbReference type="ARBA" id="ARBA00022701"/>
    </source>
</evidence>
<dbReference type="Gene3D" id="1.20.58.1120">
    <property type="match status" value="1"/>
</dbReference>
<dbReference type="InterPro" id="IPR054354">
    <property type="entry name" value="DYNC2H1-like_lid"/>
</dbReference>
<dbReference type="InterPro" id="IPR041228">
    <property type="entry name" value="Dynein_C"/>
</dbReference>
<evidence type="ECO:0000256" key="2">
    <source>
        <dbReference type="ARBA" id="ARBA00008887"/>
    </source>
</evidence>
<feature type="region of interest" description="Disordered" evidence="17">
    <location>
        <begin position="170"/>
        <end position="191"/>
    </location>
</feature>
<feature type="region of interest" description="Disordered" evidence="17">
    <location>
        <begin position="76"/>
        <end position="101"/>
    </location>
</feature>
<dbReference type="InterPro" id="IPR026983">
    <property type="entry name" value="DHC"/>
</dbReference>
<keyword evidence="11 16" id="KW-0175">Coiled coil</keyword>
<dbReference type="Pfam" id="PF22597">
    <property type="entry name" value="DYN_lid"/>
    <property type="match status" value="1"/>
</dbReference>
<dbReference type="GO" id="GO:0051959">
    <property type="term" value="F:dynein light intermediate chain binding"/>
    <property type="evidence" value="ECO:0007669"/>
    <property type="project" value="InterPro"/>
</dbReference>
<keyword evidence="10" id="KW-0243">Dynein</keyword>
<dbReference type="Gene3D" id="1.10.8.1220">
    <property type="match status" value="1"/>
</dbReference>
<feature type="coiled-coil region" evidence="16">
    <location>
        <begin position="971"/>
        <end position="1035"/>
    </location>
</feature>
<dbReference type="GO" id="GO:0045505">
    <property type="term" value="F:dynein intermediate chain binding"/>
    <property type="evidence" value="ECO:0007669"/>
    <property type="project" value="InterPro"/>
</dbReference>
<evidence type="ECO:0000259" key="18">
    <source>
        <dbReference type="SMART" id="SM00382"/>
    </source>
</evidence>
<dbReference type="GO" id="GO:0003341">
    <property type="term" value="P:cilium movement"/>
    <property type="evidence" value="ECO:0007669"/>
    <property type="project" value="UniProtKB-ARBA"/>
</dbReference>
<feature type="domain" description="AAA+ ATPase" evidence="18">
    <location>
        <begin position="1609"/>
        <end position="1748"/>
    </location>
</feature>
<dbReference type="Gene3D" id="1.10.472.130">
    <property type="match status" value="1"/>
</dbReference>
<dbReference type="FunFam" id="1.10.8.1220:FF:000001">
    <property type="entry name" value="Dynein axonemal heavy chain 5"/>
    <property type="match status" value="1"/>
</dbReference>
<dbReference type="PANTHER" id="PTHR45703:SF38">
    <property type="entry name" value="DYNEINS HEAVY CHAIN"/>
    <property type="match status" value="1"/>
</dbReference>
<dbReference type="FunFam" id="1.20.1270.280:FF:000001">
    <property type="entry name" value="dynein heavy chain 7, axonemal"/>
    <property type="match status" value="1"/>
</dbReference>
<dbReference type="GO" id="GO:0060271">
    <property type="term" value="P:cilium assembly"/>
    <property type="evidence" value="ECO:0007669"/>
    <property type="project" value="UniProtKB-ARBA"/>
</dbReference>
<evidence type="ECO:0000256" key="16">
    <source>
        <dbReference type="SAM" id="Coils"/>
    </source>
</evidence>
<keyword evidence="7" id="KW-0970">Cilium biogenesis/degradation</keyword>
<keyword evidence="6" id="KW-0547">Nucleotide-binding</keyword>
<evidence type="ECO:0000256" key="15">
    <source>
        <dbReference type="ARBA" id="ARBA00023273"/>
    </source>
</evidence>
<sequence>MSEFEIGRRKPQLGEVRGRVAAPVKIKLPGELYDVAVASGNGRLLAQQPGMPKASGGSQAAGHALSSVITAAAAEGGEDALQEQQQQPWQQQPGQQQQRQRMFVHEHHFDPADNGSYPSRQHLHASLWQDMAASHSPGTDPASDMQQPAAAADAADAAQAAPFGWVPDEQQSTAAGAAGAAVQRVRPRTAQIRSRTATSMPLEYFDSPDMEQSDLQQRLFEAQAAGSAGLQALSRFYDPQGAFTWAACVVLQYDRAKEQFLIQWQSNSKTKWVKRLNMILLDEDRGAFRFRLKQAQRRRDEIEREARYSHYVSKLLRHNRSKLDSSFRQRVARMAGAQLAQQQPDVAADFFAAIEDHYKFAVNAAIVNYQFTTPEGQVHLTAAGIQPVQQQPLVPQQGCLPLQLLPPGCVIITRTQPDAAAVAAAGSCDGGCSRGTTRSSWSGAAQTEEARAAAAELAEWQQEGPGPVVEQLQRQQFGIALQQLQRASLLAQPRLLAAFALYQGCCRDVAQLQLVDTQMGELSRPAQLGAFLALQRLHLENIMELLHCGWAIKAANIADALLHPRDPNAPPPELAFQDEDFDGSQAASRVVELPGPAVTPVQALHCVQVMSLLMRQYLRGKVEASLLHYQEFWQAYAIPQGSRVAYAGFPDHLTPDDPDKPLTAALGDANLAWRATHTGLDAWGSDLFCPSPPPLFQLQLLVREGAVQLMPSLDDVRGAVLRVFDGMIEAGQSVEDLGEKAKNPSSDATLRAMELDDPLAEQLRGNICAILVANLAGPAALLSSFAEVQQELNATGGPGGHLVGWLAGEHSLQETAAEIERLLQLAKSVDAKSDDAVWFRLVAVDVAQAKAALVAQALAARQALQNWVQEQWHSSNQAIVARFEEITAALNQEPTTTEEMDALERYLGAVEQELPSIQQQIDDSASTFAVMEGSHHPLLDESADVFWQLRHWPSAVQDELAAARERIWGYRNRYQLQLQEDQRQLQQDLQQLQSDIGEFTKLGGLAAVEERLVGVQDIEAKLEELGKRAELYQAREDIFKLQRTEYPLLADISRAFEPTASMWRMAGLFTRQLPDWMDGPFTEIDAEAVSADVDKWWRSSAKLLKQLTGAPLEVAEAVRQQLQDFQQHVPLIAALRNPGLRDRHWEKISAAVGCPVKADAGFSLSRALQIGLPAHVASIEEVSEYASKEFSLERTLDKMQADWAGVCFDSAPWRATGSSILRGVDDIQQLLDDQVVKTQAMRASPYIGPFEEQVKTWEAKLNQTQDILDEWLKCQQGWLYLEPIFGSDDILQQMPNEGRKFKAVDATWRRLMEKLAKQSEVLIVTADEELLKSLREANRLLEQVQKGLADYLETKRLAFPRFYFLSNDELLEILSETKDPARVQPYLRKIFEGIAALNFGPDLEVNAMISEEGEKVPFAKPFNPAAAGGAVERWLIDCEAAMRDTVRSVLKASFDAYSSTPCGSWMSAWPGQVVLAVDCMYWTAGTAAAIVWGTLQEYASQLTQELMQVVNRVRGELSKLERKTLSALIVIDVHARDVTAELARQGVTSETDFEWISQLRYGWEGGDVVVRMINAAITYGYEYLGNSSRLVITPLTDRCYRTLMGALHLNLGGAPEGPAGTGKTETTKDLAKAIAMQCVVFNCSDGLDYLAMGKFFKGLASSGAWACFDEFNRIDLEVLSVIAQQIMTMQRAKAAGLKIFEFEGTRLALRPTFSVFITMNPGYAGRSELPDNLKALFRSVAMMVPDYALIGEIMLYSSGYLKARDLARKLVATYRLCSEQLSSQSHYDYGMRAVISVLRAAAANKQKDSTTDEEVLMLRCIRDVNAPKFLAPDIPLFDGILSDLFPGVQLPPTDYAHLTSALESAGAAAQLVTTPVFIEKALQLYEMILVRHGLMIVGYSYSAKTSIYKTLATALGELEAQNLMGEHKVHTRVLNPKSITMGQLYGQFDPVSHEWKDGVLAKAFREMAVDTRPDRQWLLFDGPVDAVWIENMNTVLDDNKKLCLNSGEIIQMSASMNLIFEVQDLTVASPATVSRCGMVYVEPSQMGWRPLVKAWLSHRLPSSVTEEQRQRLHQLFEWLVDPCVAFVRKHCKELVATADINLPVILMNLLWSQLDEWRGSDKNKTAVKLDDTSACLDLLFLFSLIWSLGATCDRPSSVKFDAFLRQLVAGKVTAAAERSDFDLGPGLTISYPEQLLSTQLPQEGTVFEYSFDKDTCSWVHWMAGVGAVSIPESLAFTDIVVPTMDTVRYSHIMQLLVTHNKHLLFVGPTGTGKTVYVKSSLDQLGKGLFHIIPTAFSAQTSANQVQDIIDSKLDKRRKGVYGPPLGSAAVVFVDDLNMPALEVYGAQPPVELLRQFLDHGGWYDRADNTFRQLVDMQLVAAMGPPGGGRNPITPRILRHFNVVAMNEFDDATYTRIYSAISDWWVRRARLQDDVAGKLAGVVAATIDIYNSIRSELLPTPAKSHYTYNMRDLSKVFQGMQSIGVPVQDSCSLVRLWAHEALRVFHDRLVDDADRDWFCGMLASKLPQHLGMQFSDVFTADAAAGLPADGAGGEAEQARRAAAAAALRGVLFADFLQPGGAEAAKYQEATDTGKLLKAVEDALADYNVQVKTRLDLVLFRYAAEHICRISRIIKQPYGNALLVGVGGSGRQSLTRLSAFMAEYKLFTIEITKGYNMAKWREDIKKVLVQAGSAGQPTVFLFSDNQMKEESFLEDINNILNTGEVPNLFAKDELVGIMEAVTPRAKRAGKPLTPAGLWAFFLDSVRVNLHLVLTMSPVGGSFRERLRKFPSLVSCTTINWFSVWPADALKSVAKKFLPSMEAAAAGTAADGSTADGDMLRSAVEDACMLFHTSIRPLAEDYRRELGRHTYVTPTSYLELIYTYKGLLGQQRAAVLQLRRRYEVGLEKLLAAEGEVNVMKQELIDLQPKLIGTGKEVEETLRVVDAQTKEAAAKKEVVEGEEAIASEKAAAAKAIKDECEGELAVAMPLLKSALAALNTLTKADITEVRSMKNPPGPVKVTMEAVCQLLNVKPKKVNDPANPTKKIDDYWGPSQALLGDSTFMSQLQEYDKDHIPPACIVAVRPYLDRPEFATETVKKASKAAYGLCCWVRAMEAYDKVAKVVAPKKAALQQAEAEYGTLMEGLAAKKAELGAVVAALNALNDKLAAMQARKQQLEEEVSLCQKKLERATKLIGGLGGEKTRWQEVAKKLAADYTHLTGDVLLSAGCIAYLGPFTAAYRERAINQWVERCRSASIPCSANFRLVGVLGEPVTIRSWLLDGLPNDSLSIDNAIIISKTRRWPLMIDPQGQANKWVKSIEKKHQLEVVKLSGGPDTYMRQLENAVQFGFPVLIEDVGEELDPVLEPLLLKAIFKQGGVNCIRLGDATLEYSSNFRLFMTTKLRNPHYLPEVSVKVALLNFGITREGLEDQLLGTVVAQERPELEEEKARLVLAGAENARQLKEIEDKIIAVLSTSEGNILEDETAINVISSSKALSVEISHKQQVAERTEKKIDEARAGYKPVAQVVSALFFVISELASIEPMYQYSLAWFVALFEDTLAKADKARDLGKRIDNLVAHFQYSLYVQVCRSLFEKDKLLFAFLVTVHLKAHILLLLPVVGVLAVLQVCRSLFEKDKLLFAFLMTVHLKAHIAKSLDWSQLRFLLTGGIGSSDPPANPCSWLSDKLWGELVRLSNDVPGFDGLEAAFREDTASFKVVYDAADPVSAPLPPPWSSKLDAFQRLLLLRVLRPDKLTTAISEFVKATMGPRFVEPPPLDIDRCFKDSTATTPLIFVLSPGSDPMSMLLKYAEGLKVQVDSISLGQGQGPKASKLIEAAQARGGWVVLQNCHLAVSWMPTLERICEGLSAENTNPGFRLWLSSYPSHEFPVSVLQNGIKMTNDPPKGLRQNLLGSYLTDPISDPSFFGGCQRPGEFKKLLFGLCFFHASVQERLKFGPLGWNVPYQFSAPDFAISARQLLMFLNESPDTMPLVALRYLTGECNYGGRVTDAHDRRTLASLLEIFYNESIFEEGYAFSPAPGCKQYCAPSEGPIDSYISFIRGLPAAAPPEVYGLHPNADITKDQQETNLLLDSLLSSQGGGASGSGGGNAAASRDALLLQLAAELDGRLRAPFDIEAARYKYPVDYHESLNTVLCQELVRFNRLIVTMHSSLVQLQKAIKGQVLMSDDLEKVAAAMYDNRVPASWMAASYPSVKPLGSYMADLEARLEMLDGWLEHGPPAVFWISGFYFTHAFLTGVKQNYARRCRIPIDAITFDYSCLPPGPEPTQPPAEGGAYVSGMFVEGARWDSSTGMLAESEPKVLFSQAPLMLLQPCEASKQRLFPAYECPLYRTPERRGVLATTGHSTNFVMELMIPSDQPQDHWIRRGVAFMLSLAD</sequence>
<evidence type="ECO:0000256" key="3">
    <source>
        <dbReference type="ARBA" id="ARBA00022490"/>
    </source>
</evidence>
<dbReference type="FunFam" id="1.20.920.30:FF:000009">
    <property type="entry name" value="Dynein heavy chain 9"/>
    <property type="match status" value="1"/>
</dbReference>
<dbReference type="Pfam" id="PF18198">
    <property type="entry name" value="AAA_lid_11"/>
    <property type="match status" value="1"/>
</dbReference>
<dbReference type="Gene3D" id="1.10.8.710">
    <property type="match status" value="1"/>
</dbReference>
<dbReference type="InterPro" id="IPR027417">
    <property type="entry name" value="P-loop_NTPase"/>
</dbReference>
<dbReference type="InterPro" id="IPR013602">
    <property type="entry name" value="Dynein_heavy_linker"/>
</dbReference>
<evidence type="ECO:0000256" key="17">
    <source>
        <dbReference type="SAM" id="MobiDB-lite"/>
    </source>
</evidence>
<comment type="subcellular location">
    <subcellularLocation>
        <location evidence="1">Cytoplasm</location>
        <location evidence="1">Cytoskeleton</location>
        <location evidence="1">Flagellum axoneme</location>
    </subcellularLocation>
</comment>
<protein>
    <recommendedName>
        <fullName evidence="18">AAA+ ATPase domain-containing protein</fullName>
    </recommendedName>
</protein>
<dbReference type="Gene3D" id="3.40.50.300">
    <property type="entry name" value="P-loop containing nucleotide triphosphate hydrolases"/>
    <property type="match status" value="5"/>
</dbReference>
<dbReference type="Gene3D" id="1.20.140.100">
    <property type="entry name" value="Dynein heavy chain, N-terminal domain 2"/>
    <property type="match status" value="1"/>
</dbReference>
<dbReference type="InterPro" id="IPR043157">
    <property type="entry name" value="Dynein_AAA1S"/>
</dbReference>
<keyword evidence="15" id="KW-0966">Cell projection</keyword>
<dbReference type="Pfam" id="PF12780">
    <property type="entry name" value="AAA_8"/>
    <property type="match status" value="1"/>
</dbReference>
<evidence type="ECO:0000313" key="20">
    <source>
        <dbReference type="Proteomes" id="UP000256970"/>
    </source>
</evidence>
<dbReference type="GO" id="GO:0005858">
    <property type="term" value="C:axonemal dynein complex"/>
    <property type="evidence" value="ECO:0007669"/>
    <property type="project" value="UniProtKB-ARBA"/>
</dbReference>
<dbReference type="FunFam" id="3.40.50.300:FF:000044">
    <property type="entry name" value="Dynein heavy chain 5, axonemal"/>
    <property type="match status" value="1"/>
</dbReference>
<dbReference type="InterPro" id="IPR043160">
    <property type="entry name" value="Dynein_C_barrel"/>
</dbReference>
<dbReference type="InterPro" id="IPR003593">
    <property type="entry name" value="AAA+_ATPase"/>
</dbReference>
<name>A0A383V942_TETOB</name>
<dbReference type="InterPro" id="IPR024317">
    <property type="entry name" value="Dynein_heavy_chain_D4_dom"/>
</dbReference>
<keyword evidence="8" id="KW-0067">ATP-binding</keyword>
<dbReference type="Proteomes" id="UP000256970">
    <property type="component" value="Unassembled WGS sequence"/>
</dbReference>
<dbReference type="InterPro" id="IPR042219">
    <property type="entry name" value="AAA_lid_11_sf"/>
</dbReference>
<dbReference type="InterPro" id="IPR042222">
    <property type="entry name" value="Dynein_2_N"/>
</dbReference>
<dbReference type="InterPro" id="IPR041658">
    <property type="entry name" value="AAA_lid_11"/>
</dbReference>